<sequence>MPTEVQVATRGPVVESPAPRVPPASLPSPEAAPSPPAPSRAAPRGSPAQPRTAARVAPLARGAPRRTAVSSTTLRDDYRRNNPRPPRYVPPEAVLTAIGNAVSSGADAATIRTIALREVQRSRVRAADKYKLFVPAGMLTGTFGLDDIMSSICKEHQTAVWDASTPTVCDFVRIRGRGLRFTCTSRDAAIKLGGTTLRIMGQDFIIRPFSAFDRLYFVDLTNVPSDLDDEDIFGFFERLGLHPIITPTHQCGTLTSRDRTAWFDCPEPPAALFDAAKRPLREIFFDGFDAPVYVQHKLRTLNRVTPPSIEKKRRDNDIARDRSPAAPSVPAPLPAAPTPDSDETMVAPSSPSGPAPAASPEVLTLVKPDSAAGFNDWTAISRQCAYSTPRQPPASTVVPVSEAPAGDGRMVFGIPVHPTRYELAFQAPDDEEESFEVDVDVFTADGPVVSHSITPSPTTGSLISNHSVLQVESTTLPRSGCKALARMARSDFGQLSEPEARLASITAQPALIAPVLRNDQAESEKAMIDHAILRAYSEAPASSHSESTQFLSRLRMDYPEEIPPASQLLCSIYENEPHRDVGCAYALMDLFFRTHTPSIYHDPVKVSALTDNVHPVRLRFCEFLLWSDATIHALCVGDLGTRLEPFLPPSVAVAFGLVVCDDPVSDGDDTDDNGSSDAAGDDDNGTEDDTDVDDVAAAAPDALTAPIATDAPAADDDTTMSSHSDEPAASHHTDASL</sequence>
<evidence type="ECO:0000313" key="3">
    <source>
        <dbReference type="Proteomes" id="UP001157938"/>
    </source>
</evidence>
<gene>
    <name evidence="2" type="ORF">PFR001_LOCUS8605</name>
</gene>
<feature type="compositionally biased region" description="Basic and acidic residues" evidence="1">
    <location>
        <begin position="723"/>
        <end position="737"/>
    </location>
</feature>
<dbReference type="PANTHER" id="PTHR48125">
    <property type="entry name" value="LP07818P1"/>
    <property type="match status" value="1"/>
</dbReference>
<feature type="compositionally biased region" description="Pro residues" evidence="1">
    <location>
        <begin position="327"/>
        <end position="337"/>
    </location>
</feature>
<reference evidence="2 3" key="1">
    <citation type="submission" date="2021-11" db="EMBL/GenBank/DDBJ databases">
        <authorList>
            <person name="Islam A."/>
            <person name="Islam S."/>
            <person name="Flora M.S."/>
            <person name="Rahman M."/>
            <person name="Ziaur R.M."/>
            <person name="Epstein J.H."/>
            <person name="Hassan M."/>
            <person name="Klassen M."/>
            <person name="Woodard K."/>
            <person name="Webb A."/>
            <person name="Webby R.J."/>
            <person name="El Zowalaty M.E."/>
        </authorList>
    </citation>
    <scope>NUCLEOTIDE SEQUENCE [LARGE SCALE GENOMIC DNA]</scope>
    <source>
        <strain evidence="2">Pf1</strain>
    </source>
</reference>
<comment type="caution">
    <text evidence="2">The sequence shown here is derived from an EMBL/GenBank/DDBJ whole genome shotgun (WGS) entry which is preliminary data.</text>
</comment>
<keyword evidence="3" id="KW-1185">Reference proteome</keyword>
<feature type="compositionally biased region" description="Acidic residues" evidence="1">
    <location>
        <begin position="665"/>
        <end position="694"/>
    </location>
</feature>
<evidence type="ECO:0000256" key="1">
    <source>
        <dbReference type="SAM" id="MobiDB-lite"/>
    </source>
</evidence>
<protein>
    <submittedName>
        <fullName evidence="2">Uncharacterized protein</fullName>
    </submittedName>
</protein>
<feature type="compositionally biased region" description="Low complexity" evidence="1">
    <location>
        <begin position="347"/>
        <end position="360"/>
    </location>
</feature>
<organism evidence="2 3">
    <name type="scientific">Peronospora farinosa</name>
    <dbReference type="NCBI Taxonomy" id="134698"/>
    <lineage>
        <taxon>Eukaryota</taxon>
        <taxon>Sar</taxon>
        <taxon>Stramenopiles</taxon>
        <taxon>Oomycota</taxon>
        <taxon>Peronosporomycetes</taxon>
        <taxon>Peronosporales</taxon>
        <taxon>Peronosporaceae</taxon>
        <taxon>Peronospora</taxon>
    </lineage>
</organism>
<feature type="region of interest" description="Disordered" evidence="1">
    <location>
        <begin position="1"/>
        <end position="90"/>
    </location>
</feature>
<feature type="compositionally biased region" description="Low complexity" evidence="1">
    <location>
        <begin position="695"/>
        <end position="712"/>
    </location>
</feature>
<name>A0ABN8CHE6_9STRA</name>
<proteinExistence type="predicted"/>
<feature type="compositionally biased region" description="Basic and acidic residues" evidence="1">
    <location>
        <begin position="309"/>
        <end position="323"/>
    </location>
</feature>
<feature type="region of interest" description="Disordered" evidence="1">
    <location>
        <begin position="305"/>
        <end position="360"/>
    </location>
</feature>
<feature type="region of interest" description="Disordered" evidence="1">
    <location>
        <begin position="665"/>
        <end position="737"/>
    </location>
</feature>
<feature type="compositionally biased region" description="Low complexity" evidence="1">
    <location>
        <begin position="39"/>
        <end position="51"/>
    </location>
</feature>
<dbReference type="EMBL" id="CAKLBC010001741">
    <property type="protein sequence ID" value="CAH0493475.1"/>
    <property type="molecule type" value="Genomic_DNA"/>
</dbReference>
<accession>A0ABN8CHE6</accession>
<evidence type="ECO:0000313" key="2">
    <source>
        <dbReference type="EMBL" id="CAH0493475.1"/>
    </source>
</evidence>
<dbReference type="Proteomes" id="UP001157938">
    <property type="component" value="Unassembled WGS sequence"/>
</dbReference>
<feature type="compositionally biased region" description="Pro residues" evidence="1">
    <location>
        <begin position="19"/>
        <end position="38"/>
    </location>
</feature>
<dbReference type="PANTHER" id="PTHR48125:SF12">
    <property type="entry name" value="AT HOOK TRANSCRIPTION FACTOR FAMILY-RELATED"/>
    <property type="match status" value="1"/>
</dbReference>